<comment type="caution">
    <text evidence="1">The sequence shown here is derived from an EMBL/GenBank/DDBJ whole genome shotgun (WGS) entry which is preliminary data.</text>
</comment>
<proteinExistence type="predicted"/>
<accession>A0A8E1ZX35</accession>
<sequence length="45" mass="5476">MFTANKYRHYFLLINKITIKKNNPRKLLLFVTKTITNKTVYEDKN</sequence>
<gene>
    <name evidence="1" type="ORF">F5613_000301</name>
</gene>
<evidence type="ECO:0000313" key="1">
    <source>
        <dbReference type="EMBL" id="NYI48256.1"/>
    </source>
</evidence>
<name>A0A8E1ZX35_9PORP</name>
<dbReference type="AlphaFoldDB" id="A0A8E1ZX35"/>
<evidence type="ECO:0000313" key="2">
    <source>
        <dbReference type="Proteomes" id="UP000574332"/>
    </source>
</evidence>
<dbReference type="Proteomes" id="UP000574332">
    <property type="component" value="Unassembled WGS sequence"/>
</dbReference>
<reference evidence="1 2" key="1">
    <citation type="submission" date="2020-07" db="EMBL/GenBank/DDBJ databases">
        <title>Genomic Encyclopedia of Type Strains, Phase IV (KMG-IV): sequencing the most valuable type-strain genomes for metagenomic binning, comparative biology and taxonomic classification.</title>
        <authorList>
            <person name="Goeker M."/>
        </authorList>
    </citation>
    <scope>NUCLEOTIDE SEQUENCE [LARGE SCALE GENOMIC DNA]</scope>
    <source>
        <strain evidence="1 2">DSM 23697</strain>
    </source>
</reference>
<organism evidence="1 2">
    <name type="scientific">Macellibacteroides fermentans</name>
    <dbReference type="NCBI Taxonomy" id="879969"/>
    <lineage>
        <taxon>Bacteria</taxon>
        <taxon>Pseudomonadati</taxon>
        <taxon>Bacteroidota</taxon>
        <taxon>Bacteroidia</taxon>
        <taxon>Bacteroidales</taxon>
        <taxon>Porphyromonadaceae</taxon>
        <taxon>Macellibacteroides</taxon>
    </lineage>
</organism>
<keyword evidence="2" id="KW-1185">Reference proteome</keyword>
<protein>
    <submittedName>
        <fullName evidence="1">Uncharacterized protein</fullName>
    </submittedName>
</protein>
<dbReference type="EMBL" id="JACCCY010000001">
    <property type="protein sequence ID" value="NYI48256.1"/>
    <property type="molecule type" value="Genomic_DNA"/>
</dbReference>